<evidence type="ECO:0000256" key="1">
    <source>
        <dbReference type="SAM" id="MobiDB-lite"/>
    </source>
</evidence>
<evidence type="ECO:0008006" key="5">
    <source>
        <dbReference type="Google" id="ProtNLM"/>
    </source>
</evidence>
<feature type="signal peptide" evidence="2">
    <location>
        <begin position="1"/>
        <end position="19"/>
    </location>
</feature>
<gene>
    <name evidence="3" type="ORF">OKA04_09390</name>
</gene>
<keyword evidence="2" id="KW-0732">Signal</keyword>
<evidence type="ECO:0000313" key="4">
    <source>
        <dbReference type="Proteomes" id="UP001207930"/>
    </source>
</evidence>
<name>A0ABT3FMZ2_9BACT</name>
<dbReference type="SUPFAM" id="SSF47473">
    <property type="entry name" value="EF-hand"/>
    <property type="match status" value="1"/>
</dbReference>
<dbReference type="Proteomes" id="UP001207930">
    <property type="component" value="Unassembled WGS sequence"/>
</dbReference>
<feature type="region of interest" description="Disordered" evidence="1">
    <location>
        <begin position="22"/>
        <end position="86"/>
    </location>
</feature>
<proteinExistence type="predicted"/>
<feature type="chain" id="PRO_5046663775" description="EF-hand domain-containing protein" evidence="2">
    <location>
        <begin position="20"/>
        <end position="107"/>
    </location>
</feature>
<reference evidence="3 4" key="1">
    <citation type="submission" date="2022-10" db="EMBL/GenBank/DDBJ databases">
        <title>Luteolibacter flavescens strain MCCC 1K03193, whole genome shotgun sequencing project.</title>
        <authorList>
            <person name="Zhao G."/>
            <person name="Shen L."/>
        </authorList>
    </citation>
    <scope>NUCLEOTIDE SEQUENCE [LARGE SCALE GENOMIC DNA]</scope>
    <source>
        <strain evidence="3 4">MCCC 1K03193</strain>
    </source>
</reference>
<accession>A0ABT3FMZ2</accession>
<comment type="caution">
    <text evidence="3">The sequence shown here is derived from an EMBL/GenBank/DDBJ whole genome shotgun (WGS) entry which is preliminary data.</text>
</comment>
<dbReference type="RefSeq" id="WP_264500897.1">
    <property type="nucleotide sequence ID" value="NZ_JAPDDS010000004.1"/>
</dbReference>
<dbReference type="InterPro" id="IPR011992">
    <property type="entry name" value="EF-hand-dom_pair"/>
</dbReference>
<protein>
    <recommendedName>
        <fullName evidence="5">EF-hand domain-containing protein</fullName>
    </recommendedName>
</protein>
<organism evidence="3 4">
    <name type="scientific">Luteolibacter flavescens</name>
    <dbReference type="NCBI Taxonomy" id="1859460"/>
    <lineage>
        <taxon>Bacteria</taxon>
        <taxon>Pseudomonadati</taxon>
        <taxon>Verrucomicrobiota</taxon>
        <taxon>Verrucomicrobiia</taxon>
        <taxon>Verrucomicrobiales</taxon>
        <taxon>Verrucomicrobiaceae</taxon>
        <taxon>Luteolibacter</taxon>
    </lineage>
</organism>
<feature type="compositionally biased region" description="Basic and acidic residues" evidence="1">
    <location>
        <begin position="27"/>
        <end position="86"/>
    </location>
</feature>
<sequence length="107" mass="12371">MKATTLLLILASLMVTVDAKPNRAAQRKRDIAEQKREQKEREARERKRDAIQGFLRDRDKNKDGSLSRDEFLTGEPDKARGEKRFDRFNKNGDRALSKSEIQDLLGL</sequence>
<dbReference type="Gene3D" id="1.10.238.10">
    <property type="entry name" value="EF-hand"/>
    <property type="match status" value="1"/>
</dbReference>
<evidence type="ECO:0000256" key="2">
    <source>
        <dbReference type="SAM" id="SignalP"/>
    </source>
</evidence>
<evidence type="ECO:0000313" key="3">
    <source>
        <dbReference type="EMBL" id="MCW1884940.1"/>
    </source>
</evidence>
<keyword evidence="4" id="KW-1185">Reference proteome</keyword>
<dbReference type="EMBL" id="JAPDDS010000004">
    <property type="protein sequence ID" value="MCW1884940.1"/>
    <property type="molecule type" value="Genomic_DNA"/>
</dbReference>